<organism evidence="1 2">
    <name type="scientific">Sphingobacterium phlebotomi</name>
    <dbReference type="NCBI Taxonomy" id="2605433"/>
    <lineage>
        <taxon>Bacteria</taxon>
        <taxon>Pseudomonadati</taxon>
        <taxon>Bacteroidota</taxon>
        <taxon>Sphingobacteriia</taxon>
        <taxon>Sphingobacteriales</taxon>
        <taxon>Sphingobacteriaceae</taxon>
        <taxon>Sphingobacterium</taxon>
    </lineage>
</organism>
<evidence type="ECO:0000313" key="2">
    <source>
        <dbReference type="Proteomes" id="UP000322362"/>
    </source>
</evidence>
<sequence length="411" mass="47762">MSLKYRVIEVNQPLGTFYVFKISAFDLRQLVDTEPYYLSLENNIFENDGVQRKFDEDRGKEIANFLKSTESALPNSIIIAGNTKNFEETDQWRVEKQNIGGCTDDYLIIPELKINGAVIDGQHRLFSFKHLSNDEQKKYELLCTLYLDLPNPYQAYIFATINMNQRKVNKSLAYDLYGYDLSEEESNKWSPEKLAVFLSRKLNTDEHSIFKGHILLAANNDEILSKLSDSTPIDWAISTSAMVEGILSLITTNAKRDRDTLQMVSHDHRFRSVLSAIKSSAPLRKYYIENNDLLIYTILINFFKASYNALYKEGTILFKTVGVQVQFVVLKKILHQLDTDKNISIDYFQNELIKYFFNVDKIDFTDQFFQFSGIGKTRMKNVLLINMGLMTIDEIKNKNDFHEYRRLLGYE</sequence>
<dbReference type="InterPro" id="IPR017642">
    <property type="entry name" value="DNA_S_mod_DndB"/>
</dbReference>
<dbReference type="Proteomes" id="UP000322362">
    <property type="component" value="Unassembled WGS sequence"/>
</dbReference>
<comment type="caution">
    <text evidence="1">The sequence shown here is derived from an EMBL/GenBank/DDBJ whole genome shotgun (WGS) entry which is preliminary data.</text>
</comment>
<dbReference type="NCBIfam" id="TIGR03187">
    <property type="entry name" value="DGQHR"/>
    <property type="match status" value="1"/>
</dbReference>
<protein>
    <submittedName>
        <fullName evidence="1">DGQHR domain-containing protein</fullName>
    </submittedName>
</protein>
<keyword evidence="2" id="KW-1185">Reference proteome</keyword>
<dbReference type="Pfam" id="PF14072">
    <property type="entry name" value="DndB"/>
    <property type="match status" value="1"/>
</dbReference>
<dbReference type="CDD" id="cd16413">
    <property type="entry name" value="DGQHR_domain"/>
    <property type="match status" value="1"/>
</dbReference>
<gene>
    <name evidence="1" type="ORF">FXV77_09560</name>
</gene>
<proteinExistence type="predicted"/>
<dbReference type="InterPro" id="IPR017601">
    <property type="entry name" value="DGQHR-contain_dom"/>
</dbReference>
<accession>A0A5D4H5R3</accession>
<dbReference type="EMBL" id="VTAV01000005">
    <property type="protein sequence ID" value="TYR36156.1"/>
    <property type="molecule type" value="Genomic_DNA"/>
</dbReference>
<dbReference type="RefSeq" id="WP_148919008.1">
    <property type="nucleotide sequence ID" value="NZ_VTAV01000005.1"/>
</dbReference>
<dbReference type="AlphaFoldDB" id="A0A5D4H5R3"/>
<evidence type="ECO:0000313" key="1">
    <source>
        <dbReference type="EMBL" id="TYR36156.1"/>
    </source>
</evidence>
<name>A0A5D4H5R3_9SPHI</name>
<reference evidence="1 2" key="1">
    <citation type="submission" date="2019-08" db="EMBL/GenBank/DDBJ databases">
        <title>Phlebobacter frassis gen. nov. sp. nov., a new member of family Sphingobacteriaceae isolated from sand fly rearing media.</title>
        <authorList>
            <person name="Kakumanu M.L."/>
            <person name="Marayati B.F."/>
            <person name="Wada-Katsumata A."/>
            <person name="Wasserberg G."/>
            <person name="Schal C."/>
            <person name="Apperson C.S."/>
            <person name="Ponnusamy L."/>
        </authorList>
    </citation>
    <scope>NUCLEOTIDE SEQUENCE [LARGE SCALE GENOMIC DNA]</scope>
    <source>
        <strain evidence="1 2">SSI9</strain>
    </source>
</reference>